<evidence type="ECO:0000313" key="1">
    <source>
        <dbReference type="EMBL" id="HGI75299.1"/>
    </source>
</evidence>
<reference evidence="1" key="1">
    <citation type="journal article" date="2020" name="mSystems">
        <title>Genome- and Community-Level Interaction Insights into Carbon Utilization and Element Cycling Functions of Hydrothermarchaeota in Hydrothermal Sediment.</title>
        <authorList>
            <person name="Zhou Z."/>
            <person name="Liu Y."/>
            <person name="Xu W."/>
            <person name="Pan J."/>
            <person name="Luo Z.H."/>
            <person name="Li M."/>
        </authorList>
    </citation>
    <scope>NUCLEOTIDE SEQUENCE [LARGE SCALE GENOMIC DNA]</scope>
    <source>
        <strain evidence="1">SpSt-716</strain>
    </source>
</reference>
<accession>A0A7V3YMA5</accession>
<name>A0A7V3YMA5_9BACT</name>
<dbReference type="EMBL" id="DTEN01000252">
    <property type="protein sequence ID" value="HGI75299.1"/>
    <property type="molecule type" value="Genomic_DNA"/>
</dbReference>
<organism evidence="1">
    <name type="scientific">Candidatus Caldatribacterium californiense</name>
    <dbReference type="NCBI Taxonomy" id="1454726"/>
    <lineage>
        <taxon>Bacteria</taxon>
        <taxon>Pseudomonadati</taxon>
        <taxon>Atribacterota</taxon>
        <taxon>Atribacteria</taxon>
        <taxon>Atribacterales</taxon>
        <taxon>Candidatus Caldatribacteriaceae</taxon>
        <taxon>Candidatus Caldatribacterium</taxon>
    </lineage>
</organism>
<gene>
    <name evidence="1" type="ORF">ENU96_06465</name>
</gene>
<comment type="caution">
    <text evidence="1">The sequence shown here is derived from an EMBL/GenBank/DDBJ whole genome shotgun (WGS) entry which is preliminary data.</text>
</comment>
<dbReference type="AlphaFoldDB" id="A0A7V3YMA5"/>
<proteinExistence type="predicted"/>
<sequence>MLALFLVPFLGGCLQGPSFGTPGGCEVRGKVVLPPCGVVSPGAGTVLAYNERGEVFQGFLGENGEFSIPSFSGSSCLVYIRWENVQLAGGFHPLQRDTINDLGEVTAYTTAQVLIYEAAHRLYPQAVYIRDIPHFLPPEAFVDLVEGAIRSCQDPFSSPDVLREAQRLVEVSF</sequence>
<protein>
    <submittedName>
        <fullName evidence="1">Uncharacterized protein</fullName>
    </submittedName>
</protein>